<evidence type="ECO:0000313" key="4">
    <source>
        <dbReference type="Proteomes" id="UP000186922"/>
    </source>
</evidence>
<dbReference type="AlphaFoldDB" id="A0A1D1W6W9"/>
<sequence length="118" mass="12945">MDLSDADEQKKKKKAADAEETKRKEDEDKNDEDEEGDEDDEDNEESDCVTNVSGRPSGKELKVLRCSWLVGPAESAHIVTGFSRTLAIYTAKTCESSSEDGSRLRSISTANFLSGVPL</sequence>
<evidence type="ECO:0000313" key="2">
    <source>
        <dbReference type="EMBL" id="GAV09131.1"/>
    </source>
</evidence>
<reference evidence="2 4" key="1">
    <citation type="journal article" date="2016" name="Nat. Commun.">
        <title>Extremotolerant tardigrade genome and improved radiotolerance of human cultured cells by tardigrade-unique protein.</title>
        <authorList>
            <person name="Hashimoto T."/>
            <person name="Horikawa D.D."/>
            <person name="Saito Y."/>
            <person name="Kuwahara H."/>
            <person name="Kozuka-Hata H."/>
            <person name="Shin-I T."/>
            <person name="Minakuchi Y."/>
            <person name="Ohishi K."/>
            <person name="Motoyama A."/>
            <person name="Aizu T."/>
            <person name="Enomoto A."/>
            <person name="Kondo K."/>
            <person name="Tanaka S."/>
            <person name="Hara Y."/>
            <person name="Koshikawa S."/>
            <person name="Sagara H."/>
            <person name="Miura T."/>
            <person name="Yokobori S."/>
            <person name="Miyagawa K."/>
            <person name="Suzuki Y."/>
            <person name="Kubo T."/>
            <person name="Oyama M."/>
            <person name="Kohara Y."/>
            <person name="Fujiyama A."/>
            <person name="Arakawa K."/>
            <person name="Katayama T."/>
            <person name="Toyoda A."/>
            <person name="Kunieda T."/>
        </authorList>
    </citation>
    <scope>NUCLEOTIDE SEQUENCE [LARGE SCALE GENOMIC DNA]</scope>
    <source>
        <strain evidence="2 4">YOKOZUNA-1</strain>
    </source>
</reference>
<evidence type="ECO:0000313" key="3">
    <source>
        <dbReference type="EMBL" id="GAV09904.1"/>
    </source>
</evidence>
<protein>
    <submittedName>
        <fullName evidence="2">Uncharacterized protein</fullName>
    </submittedName>
</protein>
<name>A0A1D1W6W9_RAMVA</name>
<gene>
    <name evidence="2" type="primary">RvY_18725-1</name>
    <name evidence="2" type="synonym">RvY_18725.1</name>
    <name evidence="3" type="synonym">RvY_19372-1</name>
    <name evidence="3" type="synonym">RvY_19372.1</name>
    <name evidence="2" type="ORF">RvY_18725</name>
    <name evidence="3" type="ORF">RvY_19372</name>
</gene>
<comment type="caution">
    <text evidence="2">The sequence shown here is derived from an EMBL/GenBank/DDBJ whole genome shotgun (WGS) entry which is preliminary data.</text>
</comment>
<feature type="region of interest" description="Disordered" evidence="1">
    <location>
        <begin position="1"/>
        <end position="56"/>
    </location>
</feature>
<keyword evidence="4" id="KW-1185">Reference proteome</keyword>
<dbReference type="EMBL" id="BDGG01000020">
    <property type="protein sequence ID" value="GAV09131.1"/>
    <property type="molecule type" value="Genomic_DNA"/>
</dbReference>
<evidence type="ECO:0000256" key="1">
    <source>
        <dbReference type="SAM" id="MobiDB-lite"/>
    </source>
</evidence>
<feature type="compositionally biased region" description="Basic and acidic residues" evidence="1">
    <location>
        <begin position="7"/>
        <end position="27"/>
    </location>
</feature>
<organism evidence="2 4">
    <name type="scientific">Ramazzottius varieornatus</name>
    <name type="common">Water bear</name>
    <name type="synonym">Tardigrade</name>
    <dbReference type="NCBI Taxonomy" id="947166"/>
    <lineage>
        <taxon>Eukaryota</taxon>
        <taxon>Metazoa</taxon>
        <taxon>Ecdysozoa</taxon>
        <taxon>Tardigrada</taxon>
        <taxon>Eutardigrada</taxon>
        <taxon>Parachela</taxon>
        <taxon>Hypsibioidea</taxon>
        <taxon>Ramazzottiidae</taxon>
        <taxon>Ramazzottius</taxon>
    </lineage>
</organism>
<accession>A0A1D1W6W9</accession>
<proteinExistence type="predicted"/>
<dbReference type="EMBL" id="BDGG01000050">
    <property type="protein sequence ID" value="GAV09904.1"/>
    <property type="molecule type" value="Genomic_DNA"/>
</dbReference>
<dbReference type="Proteomes" id="UP000186922">
    <property type="component" value="Unassembled WGS sequence"/>
</dbReference>
<feature type="compositionally biased region" description="Acidic residues" evidence="1">
    <location>
        <begin position="28"/>
        <end position="47"/>
    </location>
</feature>